<evidence type="ECO:0000313" key="2">
    <source>
        <dbReference type="EMBL" id="JAH06820.1"/>
    </source>
</evidence>
<proteinExistence type="predicted"/>
<evidence type="ECO:0000256" key="1">
    <source>
        <dbReference type="SAM" id="MobiDB-lite"/>
    </source>
</evidence>
<feature type="compositionally biased region" description="Basic and acidic residues" evidence="1">
    <location>
        <begin position="19"/>
        <end position="30"/>
    </location>
</feature>
<reference evidence="2" key="1">
    <citation type="submission" date="2014-11" db="EMBL/GenBank/DDBJ databases">
        <authorList>
            <person name="Amaro Gonzalez C."/>
        </authorList>
    </citation>
    <scope>NUCLEOTIDE SEQUENCE</scope>
</reference>
<protein>
    <submittedName>
        <fullName evidence="2">Uncharacterized protein</fullName>
    </submittedName>
</protein>
<name>A0A0E9PRX4_ANGAN</name>
<sequence length="30" mass="3211">MGDGYTAGTDSQTGMPDLMLDKKGYLSDEI</sequence>
<reference evidence="2" key="2">
    <citation type="journal article" date="2015" name="Fish Shellfish Immunol.">
        <title>Early steps in the European eel (Anguilla anguilla)-Vibrio vulnificus interaction in the gills: Role of the RtxA13 toxin.</title>
        <authorList>
            <person name="Callol A."/>
            <person name="Pajuelo D."/>
            <person name="Ebbesson L."/>
            <person name="Teles M."/>
            <person name="MacKenzie S."/>
            <person name="Amaro C."/>
        </authorList>
    </citation>
    <scope>NUCLEOTIDE SEQUENCE</scope>
</reference>
<dbReference type="AlphaFoldDB" id="A0A0E9PRX4"/>
<feature type="region of interest" description="Disordered" evidence="1">
    <location>
        <begin position="1"/>
        <end position="30"/>
    </location>
</feature>
<accession>A0A0E9PRX4</accession>
<organism evidence="2">
    <name type="scientific">Anguilla anguilla</name>
    <name type="common">European freshwater eel</name>
    <name type="synonym">Muraena anguilla</name>
    <dbReference type="NCBI Taxonomy" id="7936"/>
    <lineage>
        <taxon>Eukaryota</taxon>
        <taxon>Metazoa</taxon>
        <taxon>Chordata</taxon>
        <taxon>Craniata</taxon>
        <taxon>Vertebrata</taxon>
        <taxon>Euteleostomi</taxon>
        <taxon>Actinopterygii</taxon>
        <taxon>Neopterygii</taxon>
        <taxon>Teleostei</taxon>
        <taxon>Anguilliformes</taxon>
        <taxon>Anguillidae</taxon>
        <taxon>Anguilla</taxon>
    </lineage>
</organism>
<dbReference type="EMBL" id="GBXM01101757">
    <property type="protein sequence ID" value="JAH06820.1"/>
    <property type="molecule type" value="Transcribed_RNA"/>
</dbReference>